<evidence type="ECO:0000313" key="4">
    <source>
        <dbReference type="Proteomes" id="UP000035929"/>
    </source>
</evidence>
<proteinExistence type="predicted"/>
<dbReference type="GO" id="GO:0006310">
    <property type="term" value="P:DNA recombination"/>
    <property type="evidence" value="ECO:0007669"/>
    <property type="project" value="UniProtKB-KW"/>
</dbReference>
<reference evidence="3 4" key="1">
    <citation type="submission" date="2015-03" db="EMBL/GenBank/DDBJ databases">
        <title>Genome sequencing of Methylobacterium aquaticum DSM16371 type strain.</title>
        <authorList>
            <person name="Chaudhry V."/>
            <person name="Patil P.B."/>
        </authorList>
    </citation>
    <scope>NUCLEOTIDE SEQUENCE [LARGE SCALE GENOMIC DNA]</scope>
    <source>
        <strain evidence="3 4">DSM 16371</strain>
    </source>
</reference>
<evidence type="ECO:0000256" key="2">
    <source>
        <dbReference type="SAM" id="MobiDB-lite"/>
    </source>
</evidence>
<name>A0A0J6SV27_9HYPH</name>
<evidence type="ECO:0008006" key="5">
    <source>
        <dbReference type="Google" id="ProtNLM"/>
    </source>
</evidence>
<evidence type="ECO:0000256" key="1">
    <source>
        <dbReference type="ARBA" id="ARBA00023172"/>
    </source>
</evidence>
<dbReference type="PATRIC" id="fig|270351.6.peg.6232"/>
<accession>A0A0J6SV27</accession>
<dbReference type="InterPro" id="IPR013762">
    <property type="entry name" value="Integrase-like_cat_sf"/>
</dbReference>
<dbReference type="GO" id="GO:0015074">
    <property type="term" value="P:DNA integration"/>
    <property type="evidence" value="ECO:0007669"/>
    <property type="project" value="InterPro"/>
</dbReference>
<dbReference type="OrthoDB" id="5513193at2"/>
<feature type="region of interest" description="Disordered" evidence="2">
    <location>
        <begin position="1"/>
        <end position="30"/>
    </location>
</feature>
<dbReference type="Gene3D" id="1.10.443.10">
    <property type="entry name" value="Intergrase catalytic core"/>
    <property type="match status" value="1"/>
</dbReference>
<dbReference type="GO" id="GO:0003677">
    <property type="term" value="F:DNA binding"/>
    <property type="evidence" value="ECO:0007669"/>
    <property type="project" value="InterPro"/>
</dbReference>
<gene>
    <name evidence="3" type="ORF">VP06_07760</name>
</gene>
<dbReference type="InterPro" id="IPR011010">
    <property type="entry name" value="DNA_brk_join_enz"/>
</dbReference>
<keyword evidence="1" id="KW-0233">DNA recombination</keyword>
<dbReference type="AlphaFoldDB" id="A0A0J6SV27"/>
<dbReference type="SUPFAM" id="SSF56349">
    <property type="entry name" value="DNA breaking-rejoining enzymes"/>
    <property type="match status" value="1"/>
</dbReference>
<protein>
    <recommendedName>
        <fullName evidence="5">Integrase</fullName>
    </recommendedName>
</protein>
<dbReference type="Proteomes" id="UP000035929">
    <property type="component" value="Unassembled WGS sequence"/>
</dbReference>
<sequence length="131" mass="13758">MPGIPPRIEPGSSNPPLHDQGDRIAGEAPAEAGIREGAAFRAVDRHNRLGGRLSGNAIALIVQRRVAAAGLDPGGYSGHSMRAGFATSAARAGVGEIAIARQTRHASLSVLRRYVREGRLFDEALTEEIGL</sequence>
<organism evidence="3 4">
    <name type="scientific">Methylobacterium aquaticum</name>
    <dbReference type="NCBI Taxonomy" id="270351"/>
    <lineage>
        <taxon>Bacteria</taxon>
        <taxon>Pseudomonadati</taxon>
        <taxon>Pseudomonadota</taxon>
        <taxon>Alphaproteobacteria</taxon>
        <taxon>Hyphomicrobiales</taxon>
        <taxon>Methylobacteriaceae</taxon>
        <taxon>Methylobacterium</taxon>
    </lineage>
</organism>
<dbReference type="EMBL" id="LABX01000055">
    <property type="protein sequence ID" value="KMO37564.1"/>
    <property type="molecule type" value="Genomic_DNA"/>
</dbReference>
<evidence type="ECO:0000313" key="3">
    <source>
        <dbReference type="EMBL" id="KMO37564.1"/>
    </source>
</evidence>
<comment type="caution">
    <text evidence="3">The sequence shown here is derived from an EMBL/GenBank/DDBJ whole genome shotgun (WGS) entry which is preliminary data.</text>
</comment>